<organism evidence="2 3">
    <name type="scientific">Caldimonas mangrovi</name>
    <dbReference type="NCBI Taxonomy" id="2944811"/>
    <lineage>
        <taxon>Bacteria</taxon>
        <taxon>Pseudomonadati</taxon>
        <taxon>Pseudomonadota</taxon>
        <taxon>Betaproteobacteria</taxon>
        <taxon>Burkholderiales</taxon>
        <taxon>Sphaerotilaceae</taxon>
        <taxon>Caldimonas</taxon>
    </lineage>
</organism>
<dbReference type="Pfam" id="PF09836">
    <property type="entry name" value="DUF2063"/>
    <property type="match status" value="1"/>
</dbReference>
<dbReference type="RefSeq" id="WP_251777134.1">
    <property type="nucleotide sequence ID" value="NZ_JAMKFE010000003.1"/>
</dbReference>
<evidence type="ECO:0000313" key="3">
    <source>
        <dbReference type="Proteomes" id="UP001165541"/>
    </source>
</evidence>
<dbReference type="InterPro" id="IPR018640">
    <property type="entry name" value="DUF2063"/>
</dbReference>
<dbReference type="GO" id="GO:0003677">
    <property type="term" value="F:DNA binding"/>
    <property type="evidence" value="ECO:0007669"/>
    <property type="project" value="UniProtKB-KW"/>
</dbReference>
<comment type="caution">
    <text evidence="2">The sequence shown here is derived from an EMBL/GenBank/DDBJ whole genome shotgun (WGS) entry which is preliminary data.</text>
</comment>
<keyword evidence="2" id="KW-0238">DNA-binding</keyword>
<dbReference type="EMBL" id="JAMKFE010000003">
    <property type="protein sequence ID" value="MCM5678942.1"/>
    <property type="molecule type" value="Genomic_DNA"/>
</dbReference>
<dbReference type="InterPro" id="IPR044922">
    <property type="entry name" value="DUF2063_N_sf"/>
</dbReference>
<protein>
    <submittedName>
        <fullName evidence="2">DNA-binding domain-containing protein</fullName>
    </submittedName>
</protein>
<gene>
    <name evidence="2" type="ORF">M8A51_05290</name>
</gene>
<proteinExistence type="predicted"/>
<dbReference type="Proteomes" id="UP001165541">
    <property type="component" value="Unassembled WGS sequence"/>
</dbReference>
<reference evidence="2" key="1">
    <citation type="submission" date="2022-05" db="EMBL/GenBank/DDBJ databases">
        <title>Schlegelella sp. nov., isolated from mangrove soil.</title>
        <authorList>
            <person name="Liu Y."/>
            <person name="Ge X."/>
            <person name="Liu W."/>
        </authorList>
    </citation>
    <scope>NUCLEOTIDE SEQUENCE</scope>
    <source>
        <strain evidence="2">S2-27</strain>
    </source>
</reference>
<sequence>MTPNVLLEQQRALMRAIVDGAPPAGLRPRPGGQPALLSVYRQAYTARLAAALADNYLVLQRAMGDAAFDALACAYIGACPSRRPSIRWFGDQLPAFMAGRDDLVPHPALTDVAHMDWALRSAFDAADAPVLEPQDAARVPVEAWPGLTMQLHPSVQTLALRWNVEPVWQALRVHEPDSGAGEPELPEPQAHPHRLLVWRERLDTRWRSLEAREAALLDAVQRGCRFDALCELALETEADEDAAVLVVVQAVQQWLSEGLLSHWSPV</sequence>
<evidence type="ECO:0000313" key="2">
    <source>
        <dbReference type="EMBL" id="MCM5678942.1"/>
    </source>
</evidence>
<accession>A0ABT0YJP0</accession>
<name>A0ABT0YJP0_9BURK</name>
<feature type="domain" description="Putative DNA-binding" evidence="1">
    <location>
        <begin position="8"/>
        <end position="97"/>
    </location>
</feature>
<evidence type="ECO:0000259" key="1">
    <source>
        <dbReference type="Pfam" id="PF09836"/>
    </source>
</evidence>
<keyword evidence="3" id="KW-1185">Reference proteome</keyword>
<dbReference type="Gene3D" id="1.10.150.690">
    <property type="entry name" value="DUF2063"/>
    <property type="match status" value="1"/>
</dbReference>